<dbReference type="PANTHER" id="PTHR16148">
    <property type="entry name" value="NF-KAPPA-B-REPRESSING FACTOR-RELATED"/>
    <property type="match status" value="1"/>
</dbReference>
<feature type="compositionally biased region" description="Basic and acidic residues" evidence="1">
    <location>
        <begin position="63"/>
        <end position="77"/>
    </location>
</feature>
<feature type="compositionally biased region" description="Polar residues" evidence="1">
    <location>
        <begin position="48"/>
        <end position="59"/>
    </location>
</feature>
<feature type="region of interest" description="Disordered" evidence="1">
    <location>
        <begin position="147"/>
        <end position="203"/>
    </location>
</feature>
<organism evidence="2 3">
    <name type="scientific">Drosophila albomicans</name>
    <name type="common">Fruit fly</name>
    <dbReference type="NCBI Taxonomy" id="7291"/>
    <lineage>
        <taxon>Eukaryota</taxon>
        <taxon>Metazoa</taxon>
        <taxon>Ecdysozoa</taxon>
        <taxon>Arthropoda</taxon>
        <taxon>Hexapoda</taxon>
        <taxon>Insecta</taxon>
        <taxon>Pterygota</taxon>
        <taxon>Neoptera</taxon>
        <taxon>Endopterygota</taxon>
        <taxon>Diptera</taxon>
        <taxon>Brachycera</taxon>
        <taxon>Muscomorpha</taxon>
        <taxon>Ephydroidea</taxon>
        <taxon>Drosophilidae</taxon>
        <taxon>Drosophila</taxon>
    </lineage>
</organism>
<dbReference type="RefSeq" id="XP_034108033.1">
    <property type="nucleotide sequence ID" value="XM_034252142.2"/>
</dbReference>
<feature type="compositionally biased region" description="Low complexity" evidence="1">
    <location>
        <begin position="611"/>
        <end position="631"/>
    </location>
</feature>
<feature type="region of interest" description="Disordered" evidence="1">
    <location>
        <begin position="484"/>
        <end position="515"/>
    </location>
</feature>
<feature type="compositionally biased region" description="Basic and acidic residues" evidence="1">
    <location>
        <begin position="179"/>
        <end position="190"/>
    </location>
</feature>
<dbReference type="PANTHER" id="PTHR16148:SF14">
    <property type="entry name" value="MYND-TYPE DOMAIN-CONTAINING PROTEIN"/>
    <property type="match status" value="1"/>
</dbReference>
<evidence type="ECO:0000313" key="3">
    <source>
        <dbReference type="RefSeq" id="XP_034108033.1"/>
    </source>
</evidence>
<sequence>MQLKSPRTRTMASIQNEELATHNRITPLCNTSNNNNNYANSIDNNHNVGPSSTSASSGNLAHAPDERGTSSKRESLEARKQNLELRLSEKSWLLQQIQKHEAAIIHGNYEHMTINEFFAQLAQQYKHEQQLQQLGKDNNNGSALLRRKQSTSSNNNITNNNINNNNTINNNNNNINNNRHSETHSNRSSEYDNYQPAGSGGGMGDMLVIGVAQQQSQQHPHVKSALKKRPTPTPTAQIQMQYAAQTAQRQQLPQQQQQQQHMLLHHMDAFAYQQQQQQQRSQTDVISMYSANSSNVATLRQQHVAPQQQPIIVQCDKYYLSPTHQSYNEGGFIKSSQNIKKYVSPLASPSAISYEQSSLQHQQHQRQLDAISLAPSYMSVEMESVQQHQQQQYRWRSQSHIAALTPPHPHQQQSQNQAMNAMAAETKSHSSDMLAAPLQRYNSKAGKPLDEISLCSTTIEKKPKSKQWLESSLDGPAVVRQIESSAHSPVSSNGSSAAAASAGAAKPRIKLSSQSMSVSGRHYSMSGQRGTHNYAPAGYAAAGNAKALQHADERFAKLSQSTSYLNAMEQTVGISTSYALEPLDIPPFRHLPPKPNHSQQPTPPPRPPPVSNNNNNNNNNNNSPNVNNNLSTALVSPPLTVVTATVAAAASLSPDIRIESPKNMTVVQQATFQPYKEVTKPFEMSDFYKYSTKFKQKEVGRPE</sequence>
<reference evidence="3" key="1">
    <citation type="submission" date="2025-08" db="UniProtKB">
        <authorList>
            <consortium name="RefSeq"/>
        </authorList>
    </citation>
    <scope>IDENTIFICATION</scope>
    <source>
        <strain evidence="3">15112-1751.03</strain>
        <tissue evidence="3">Whole Adult</tissue>
    </source>
</reference>
<name>A0A6P8X7W3_DROAB</name>
<feature type="compositionally biased region" description="Low complexity" evidence="1">
    <location>
        <begin position="36"/>
        <end position="47"/>
    </location>
</feature>
<feature type="region of interest" description="Disordered" evidence="1">
    <location>
        <begin position="36"/>
        <end position="77"/>
    </location>
</feature>
<dbReference type="Proteomes" id="UP000515160">
    <property type="component" value="Chromosome 3"/>
</dbReference>
<keyword evidence="2" id="KW-1185">Reference proteome</keyword>
<dbReference type="CTD" id="39643"/>
<dbReference type="AlphaFoldDB" id="A0A6P8X7W3"/>
<proteinExistence type="predicted"/>
<evidence type="ECO:0000313" key="2">
    <source>
        <dbReference type="Proteomes" id="UP000515160"/>
    </source>
</evidence>
<feature type="compositionally biased region" description="Low complexity" evidence="1">
    <location>
        <begin position="154"/>
        <end position="178"/>
    </location>
</feature>
<evidence type="ECO:0000256" key="1">
    <source>
        <dbReference type="SAM" id="MobiDB-lite"/>
    </source>
</evidence>
<protein>
    <submittedName>
        <fullName evidence="3">Uncharacterized protein</fullName>
    </submittedName>
</protein>
<accession>A0A6P8X7W3</accession>
<feature type="compositionally biased region" description="Low complexity" evidence="1">
    <location>
        <begin position="484"/>
        <end position="505"/>
    </location>
</feature>
<feature type="region of interest" description="Disordered" evidence="1">
    <location>
        <begin position="585"/>
        <end position="631"/>
    </location>
</feature>
<dbReference type="GeneID" id="117570468"/>
<feature type="compositionally biased region" description="Pro residues" evidence="1">
    <location>
        <begin position="589"/>
        <end position="610"/>
    </location>
</feature>
<dbReference type="OrthoDB" id="10063592at2759"/>
<gene>
    <name evidence="3" type="primary">LOC117570468</name>
</gene>